<feature type="compositionally biased region" description="Polar residues" evidence="2">
    <location>
        <begin position="473"/>
        <end position="497"/>
    </location>
</feature>
<feature type="compositionally biased region" description="Low complexity" evidence="2">
    <location>
        <begin position="807"/>
        <end position="826"/>
    </location>
</feature>
<proteinExistence type="predicted"/>
<feature type="region of interest" description="Disordered" evidence="2">
    <location>
        <begin position="61"/>
        <end position="83"/>
    </location>
</feature>
<dbReference type="GO" id="GO:0003677">
    <property type="term" value="F:DNA binding"/>
    <property type="evidence" value="ECO:0007669"/>
    <property type="project" value="InterPro"/>
</dbReference>
<reference evidence="5" key="3">
    <citation type="submission" date="2016-06" db="EMBL/GenBank/DDBJ databases">
        <title>The genome of a short-lived fish provides insights into sex chromosome evolution and the genetic control of aging.</title>
        <authorList>
            <person name="Reichwald K."/>
            <person name="Felder M."/>
            <person name="Petzold A."/>
            <person name="Koch P."/>
            <person name="Groth M."/>
            <person name="Platzer M."/>
        </authorList>
    </citation>
    <scope>NUCLEOTIDE SEQUENCE</scope>
    <source>
        <tissue evidence="5">Brain</tissue>
    </source>
</reference>
<sequence>MDMNAGDSLNSVELLKNTLHCDDKEKLRRKLAQLQKEYLKTAQRLQRAERLEAVQKHIKRKLQDQKEPEVTCSSSLTTNQNNSTVQDFDTLRRNQVLGFTLPSDAAGPQTPDLRDDAARGRRPSPTLRLRSRRSRLRLERRSTAEGGASNDSSQQGQGSGEGMGSVKPGEEQGMVESKADAVNESEELFSNTKSESPSLLLPHWNAQGHSETGNIFGKEHQRGHQEGKETDLDIAKPFLISEGRELLVTQAGDAEIKTGDDRSSCNELGKCFVEENRSESCEINEGGVIKSETNPKSSLETKEERNGMRREEKTDSLLDSCTLVEGLLFPAEYYIRTTRRMTVSQSQPDVQLILLSQLNNGRQRRSRGRGRGRNRHSHSGESSDQHTRTDFFSPETLSSFIDPLGSPHASAECGQSSSGVSDSITASQVDSESSFLPTVTTVRPLRGRRRGRGRGRGRPRTPRSHQHIREQTSADPQPSDIQVASSQSNGGVNTCFSSVEADPKPAGSTFLSNSHGAPTSCSAHHLEKVLPIFVKSSSSTSRPPQMNKGTPSWESLFLPSSSSPAQTSLLSPLSPFPVSLVSALKSLDIHQDFHLPDDQFASLKLHKLRRIAVESGVEHFSTPLRNTRSSIRRSHPECSMSDPSVMLPLPLSLTPTVLSSPRPDDAQLLHIRDLSVEQVLTNESISKSSVHELLGKNVAETDEEQQLCAETLDKSTKSVLAVGEETEGDAKEDRPSEDHTCGRDQSEHRDVADSVYSDYCPKETQEKPSNIRFPLESHKETKAPQESPASEKYLFITPHLPSPTPASSPALPSLGITPRLAAGGPPLSLPPPCSPSTTALSLPALSPFPSITSLSPSLPPLSPCRQIQDLSAPPAGSDQVIEPAAHPTPSSIQRHESDEQETNRSAEEHGMRCMHTLKAAAGGSLVDVCCFPGSSDGLFVAAAGAWAVCLWSWTPVSDWSLKHTWTFSKPVISVFTVQDAAELVCVTLGQLEIREVRLLLCSSLTQMLICDGVMQVVVGVYKSRVVTSSHAATGSTLQVFTPSDSVSSWSSQPLVSPGVCVGALAPVDGLPDALIGSDEGGHIFIWNLNSGQLLSRVLLSHGLSQASCLRGYAHCGVLFVLLQHQFLSSLNDEKEATIEEQRFLTEDTRTAMFSLVGINPLNGKSILATRLCPPEAWSGRLCEADVFHSSVVGLSQRGSACVWELGKRGTSRMLEAPEGEDWQLARWGGGGDMLVMGHHNGDVSVHQCW</sequence>
<reference evidence="6" key="5">
    <citation type="submission" date="2025-05" db="UniProtKB">
        <authorList>
            <consortium name="Ensembl"/>
        </authorList>
    </citation>
    <scope>IDENTIFICATION</scope>
</reference>
<gene>
    <name evidence="5" type="primary">PALB2</name>
    <name evidence="4 6" type="synonym">palb2</name>
    <name evidence="4" type="ORF">G4P62_001314</name>
</gene>
<reference evidence="4" key="4">
    <citation type="submission" date="2020-03" db="EMBL/GenBank/DDBJ databases">
        <title>Intra-Species Differences in Population Size shape Life History and Genome Evolution.</title>
        <authorList>
            <person name="Willemsen D."/>
            <person name="Cui R."/>
            <person name="Valenzano D.R."/>
        </authorList>
    </citation>
    <scope>NUCLEOTIDE SEQUENCE</scope>
    <source>
        <strain evidence="4">GRZ</strain>
        <tissue evidence="4">Whole</tissue>
    </source>
</reference>
<dbReference type="Bgee" id="ENSNFUG00015000754">
    <property type="expression patterns" value="Expressed in zone of skin"/>
</dbReference>
<protein>
    <submittedName>
        <fullName evidence="5 6">Partner and localizer of BRCA2</fullName>
    </submittedName>
</protein>
<feature type="region of interest" description="Disordered" evidence="2">
    <location>
        <begin position="536"/>
        <end position="558"/>
    </location>
</feature>
<dbReference type="SUPFAM" id="SSF50978">
    <property type="entry name" value="WD40 repeat-like"/>
    <property type="match status" value="1"/>
</dbReference>
<dbReference type="Proteomes" id="UP000822369">
    <property type="component" value="Chromosome 4"/>
</dbReference>
<dbReference type="GO" id="GO:0005654">
    <property type="term" value="C:nucleoplasm"/>
    <property type="evidence" value="ECO:0007669"/>
    <property type="project" value="TreeGrafter"/>
</dbReference>
<dbReference type="OMA" id="IHQADET"/>
<dbReference type="GeneTree" id="ENSGT00390000014423"/>
<feature type="compositionally biased region" description="Polar residues" evidence="2">
    <location>
        <begin position="536"/>
        <end position="550"/>
    </location>
</feature>
<dbReference type="InterPro" id="IPR031920">
    <property type="entry name" value="PALB2_WD40"/>
</dbReference>
<feature type="compositionally biased region" description="Polar residues" evidence="2">
    <location>
        <begin position="413"/>
        <end position="436"/>
    </location>
</feature>
<evidence type="ECO:0000259" key="3">
    <source>
        <dbReference type="Pfam" id="PF16756"/>
    </source>
</evidence>
<dbReference type="Pfam" id="PF16756">
    <property type="entry name" value="PALB2_WD40"/>
    <property type="match status" value="1"/>
</dbReference>
<dbReference type="Gene3D" id="2.130.10.10">
    <property type="entry name" value="YVTN repeat-like/Quinoprotein amine dehydrogenase"/>
    <property type="match status" value="1"/>
</dbReference>
<dbReference type="PANTHER" id="PTHR14662:SF2">
    <property type="entry name" value="PARTNER AND LOCALIZER OF BRCA2"/>
    <property type="match status" value="1"/>
</dbReference>
<evidence type="ECO:0000313" key="7">
    <source>
        <dbReference type="Proteomes" id="UP000694548"/>
    </source>
</evidence>
<keyword evidence="1" id="KW-0175">Coiled coil</keyword>
<dbReference type="PANTHER" id="PTHR14662">
    <property type="entry name" value="PARTNER AND LOCALIZER OF BRCA2"/>
    <property type="match status" value="1"/>
</dbReference>
<feature type="compositionally biased region" description="Low complexity" evidence="2">
    <location>
        <begin position="71"/>
        <end position="83"/>
    </location>
</feature>
<name>A0A1A8A8C7_NOTFU</name>
<organism evidence="5">
    <name type="scientific">Nothobranchius furzeri</name>
    <name type="common">Turquoise killifish</name>
    <dbReference type="NCBI Taxonomy" id="105023"/>
    <lineage>
        <taxon>Eukaryota</taxon>
        <taxon>Metazoa</taxon>
        <taxon>Chordata</taxon>
        <taxon>Craniata</taxon>
        <taxon>Vertebrata</taxon>
        <taxon>Euteleostomi</taxon>
        <taxon>Actinopterygii</taxon>
        <taxon>Neopterygii</taxon>
        <taxon>Teleostei</taxon>
        <taxon>Neoteleostei</taxon>
        <taxon>Acanthomorphata</taxon>
        <taxon>Ovalentaria</taxon>
        <taxon>Atherinomorphae</taxon>
        <taxon>Cyprinodontiformes</taxon>
        <taxon>Nothobranchiidae</taxon>
        <taxon>Nothobranchius</taxon>
    </lineage>
</organism>
<feature type="coiled-coil region" evidence="1">
    <location>
        <begin position="17"/>
        <end position="51"/>
    </location>
</feature>
<evidence type="ECO:0000313" key="5">
    <source>
        <dbReference type="EMBL" id="SBP50766.1"/>
    </source>
</evidence>
<dbReference type="InterPro" id="IPR015943">
    <property type="entry name" value="WD40/YVTN_repeat-like_dom_sf"/>
</dbReference>
<dbReference type="OrthoDB" id="9936560at2759"/>
<feature type="compositionally biased region" description="Basic and acidic residues" evidence="2">
    <location>
        <begin position="378"/>
        <end position="389"/>
    </location>
</feature>
<feature type="compositionally biased region" description="Basic and acidic residues" evidence="2">
    <location>
        <begin position="728"/>
        <end position="752"/>
    </location>
</feature>
<reference evidence="6" key="1">
    <citation type="submission" date="2014-08" db="EMBL/GenBank/DDBJ databases">
        <authorList>
            <person name="Senf B."/>
            <person name="Petzold A."/>
            <person name="Downie B.R."/>
            <person name="Koch P."/>
            <person name="Platzer M."/>
        </authorList>
    </citation>
    <scope>NUCLEOTIDE SEQUENCE [LARGE SCALE GENOMIC DNA]</scope>
    <source>
        <strain evidence="6">GRZ</strain>
    </source>
</reference>
<evidence type="ECO:0000256" key="1">
    <source>
        <dbReference type="SAM" id="Coils"/>
    </source>
</evidence>
<feature type="region of interest" description="Disordered" evidence="2">
    <location>
        <begin position="99"/>
        <end position="229"/>
    </location>
</feature>
<feature type="region of interest" description="Disordered" evidence="2">
    <location>
        <begin position="723"/>
        <end position="840"/>
    </location>
</feature>
<feature type="region of interest" description="Disordered" evidence="2">
    <location>
        <begin position="355"/>
        <end position="499"/>
    </location>
</feature>
<dbReference type="GO" id="GO:0000724">
    <property type="term" value="P:double-strand break repair via homologous recombination"/>
    <property type="evidence" value="ECO:0007669"/>
    <property type="project" value="InterPro"/>
</dbReference>
<feature type="compositionally biased region" description="Polar residues" evidence="2">
    <location>
        <begin position="188"/>
        <end position="197"/>
    </location>
</feature>
<feature type="compositionally biased region" description="Basic and acidic residues" evidence="2">
    <location>
        <begin position="217"/>
        <end position="229"/>
    </location>
</feature>
<dbReference type="KEGG" id="nfu:107389927"/>
<feature type="compositionally biased region" description="Low complexity" evidence="2">
    <location>
        <begin position="146"/>
        <end position="156"/>
    </location>
</feature>
<evidence type="ECO:0000256" key="2">
    <source>
        <dbReference type="SAM" id="MobiDB-lite"/>
    </source>
</evidence>
<dbReference type="CTD" id="79728"/>
<dbReference type="EMBL" id="JAAVVJ010000004">
    <property type="protein sequence ID" value="KAF7223682.1"/>
    <property type="molecule type" value="Genomic_DNA"/>
</dbReference>
<dbReference type="InterPro" id="IPR042417">
    <property type="entry name" value="PALB2"/>
</dbReference>
<feature type="compositionally biased region" description="Basic and acidic residues" evidence="2">
    <location>
        <begin position="893"/>
        <end position="906"/>
    </location>
</feature>
<dbReference type="AlphaFoldDB" id="A0A1A8A8C7"/>
<feature type="domain" description="Partner and localiser of BRCA2 WD40" evidence="3">
    <location>
        <begin position="901"/>
        <end position="1246"/>
    </location>
</feature>
<keyword evidence="7" id="KW-1185">Reference proteome</keyword>
<feature type="region of interest" description="Disordered" evidence="2">
    <location>
        <begin position="862"/>
        <end position="906"/>
    </location>
</feature>
<evidence type="ECO:0000313" key="4">
    <source>
        <dbReference type="EMBL" id="KAF7223682.1"/>
    </source>
</evidence>
<feature type="compositionally biased region" description="Basic residues" evidence="2">
    <location>
        <begin position="362"/>
        <end position="377"/>
    </location>
</feature>
<dbReference type="EMBL" id="HADY01012281">
    <property type="protein sequence ID" value="SBP50766.1"/>
    <property type="molecule type" value="Transcribed_RNA"/>
</dbReference>
<dbReference type="InterPro" id="IPR036322">
    <property type="entry name" value="WD40_repeat_dom_sf"/>
</dbReference>
<dbReference type="Ensembl" id="ENSNFUT00015001373.1">
    <property type="protein sequence ID" value="ENSNFUP00015001262.1"/>
    <property type="gene ID" value="ENSNFUG00015000754.1"/>
</dbReference>
<dbReference type="GeneID" id="107389927"/>
<dbReference type="RefSeq" id="XP_015821834.1">
    <property type="nucleotide sequence ID" value="XM_015966348.3"/>
</dbReference>
<reference evidence="5" key="2">
    <citation type="submission" date="2016-05" db="EMBL/GenBank/DDBJ databases">
        <authorList>
            <person name="Lavstsen T."/>
            <person name="Jespersen J.S."/>
        </authorList>
    </citation>
    <scope>NUCLEOTIDE SEQUENCE</scope>
    <source>
        <tissue evidence="5">Brain</tissue>
    </source>
</reference>
<feature type="region of interest" description="Disordered" evidence="2">
    <location>
        <begin position="289"/>
        <end position="314"/>
    </location>
</feature>
<feature type="compositionally biased region" description="Basic and acidic residues" evidence="2">
    <location>
        <begin position="299"/>
        <end position="314"/>
    </location>
</feature>
<accession>A0A1A8A8C7</accession>
<feature type="compositionally biased region" description="Basic residues" evidence="2">
    <location>
        <begin position="445"/>
        <end position="466"/>
    </location>
</feature>
<dbReference type="Proteomes" id="UP000694548">
    <property type="component" value="Chromosome sgr02"/>
</dbReference>
<evidence type="ECO:0000313" key="6">
    <source>
        <dbReference type="Ensembl" id="ENSNFUP00015001262.1"/>
    </source>
</evidence>